<dbReference type="InterPro" id="IPR001509">
    <property type="entry name" value="Epimerase_deHydtase"/>
</dbReference>
<dbReference type="AlphaFoldDB" id="A0A417Z778"/>
<dbReference type="Pfam" id="PF01370">
    <property type="entry name" value="Epimerase"/>
    <property type="match status" value="1"/>
</dbReference>
<dbReference type="Proteomes" id="UP000285376">
    <property type="component" value="Unassembled WGS sequence"/>
</dbReference>
<reference evidence="4 5" key="1">
    <citation type="submission" date="2018-08" db="EMBL/GenBank/DDBJ databases">
        <title>Whole genome sequence analysis of Dermacoccus abyssi bacteria isolated from Deep Mariana trench Micromonospora spp reveals genes involved in the environmental adaptation and production of secondary metabolites.</title>
        <authorList>
            <person name="Abdel-Mageed W.M."/>
            <person name="Lehri B."/>
            <person name="Nouioui I."/>
            <person name="Goodfellow I."/>
            <person name="Jaspars M."/>
            <person name="Karlyshev A."/>
        </authorList>
    </citation>
    <scope>NUCLEOTIDE SEQUENCE [LARGE SCALE GENOMIC DNA]</scope>
    <source>
        <strain evidence="4 5">MT1.1</strain>
    </source>
</reference>
<dbReference type="SUPFAM" id="SSF51735">
    <property type="entry name" value="NAD(P)-binding Rossmann-fold domains"/>
    <property type="match status" value="1"/>
</dbReference>
<evidence type="ECO:0000256" key="1">
    <source>
        <dbReference type="ARBA" id="ARBA00009353"/>
    </source>
</evidence>
<feature type="domain" description="DUF1731" evidence="3">
    <location>
        <begin position="251"/>
        <end position="296"/>
    </location>
</feature>
<dbReference type="EMBL" id="QWLM01000005">
    <property type="protein sequence ID" value="RHW46462.1"/>
    <property type="molecule type" value="Genomic_DNA"/>
</dbReference>
<sequence>MTRQRIAITGSSGLIGGALSAFLRKRGETVVRLVRRHPVPPYEVALPAPGEPVDELAAALNDVDVVVNLAGAGIGDHRWTASYKKALRDSRIDTTATLVEALAHCTPKRLVSGSAMGFYGDRGEEVLDETSSAGSDFLADLVVDWEGCAERATSDGHNVAFARTTLVVSAQGGAFAQMALPAKFGVLGPLGSGRQWWSWISLRDEVRALAHLIDHPDITGPVNLAAPLACRQAGVAKALGRSMRRPAVVPAPEFALRAVLGEMSTQLTASTRVRPAVLQASGFTWMDSNLDQVLDRLAADLSDHSTH</sequence>
<evidence type="ECO:0000259" key="3">
    <source>
        <dbReference type="Pfam" id="PF08338"/>
    </source>
</evidence>
<evidence type="ECO:0000313" key="4">
    <source>
        <dbReference type="EMBL" id="RHW46462.1"/>
    </source>
</evidence>
<dbReference type="RefSeq" id="WP_118913136.1">
    <property type="nucleotide sequence ID" value="NZ_CBCRVH010000004.1"/>
</dbReference>
<dbReference type="PANTHER" id="PTHR11092:SF0">
    <property type="entry name" value="EPIMERASE FAMILY PROTEIN SDR39U1"/>
    <property type="match status" value="1"/>
</dbReference>
<feature type="domain" description="NAD-dependent epimerase/dehydratase" evidence="2">
    <location>
        <begin position="6"/>
        <end position="218"/>
    </location>
</feature>
<evidence type="ECO:0000313" key="5">
    <source>
        <dbReference type="Proteomes" id="UP000285376"/>
    </source>
</evidence>
<comment type="caution">
    <text evidence="4">The sequence shown here is derived from an EMBL/GenBank/DDBJ whole genome shotgun (WGS) entry which is preliminary data.</text>
</comment>
<proteinExistence type="inferred from homology"/>
<accession>A0A417Z778</accession>
<evidence type="ECO:0000259" key="2">
    <source>
        <dbReference type="Pfam" id="PF01370"/>
    </source>
</evidence>
<dbReference type="InterPro" id="IPR036291">
    <property type="entry name" value="NAD(P)-bd_dom_sf"/>
</dbReference>
<dbReference type="InterPro" id="IPR013549">
    <property type="entry name" value="DUF1731"/>
</dbReference>
<protein>
    <submittedName>
        <fullName evidence="4">TIGR01777 family protein</fullName>
    </submittedName>
</protein>
<comment type="similarity">
    <text evidence="1">Belongs to the NAD(P)-dependent epimerase/dehydratase family. SDR39U1 subfamily.</text>
</comment>
<dbReference type="Pfam" id="PF08338">
    <property type="entry name" value="DUF1731"/>
    <property type="match status" value="1"/>
</dbReference>
<organism evidence="4 5">
    <name type="scientific">Dermacoccus abyssi</name>
    <dbReference type="NCBI Taxonomy" id="322596"/>
    <lineage>
        <taxon>Bacteria</taxon>
        <taxon>Bacillati</taxon>
        <taxon>Actinomycetota</taxon>
        <taxon>Actinomycetes</taxon>
        <taxon>Micrococcales</taxon>
        <taxon>Dermacoccaceae</taxon>
        <taxon>Dermacoccus</taxon>
    </lineage>
</organism>
<name>A0A417Z778_9MICO</name>
<dbReference type="Gene3D" id="3.40.50.720">
    <property type="entry name" value="NAD(P)-binding Rossmann-like Domain"/>
    <property type="match status" value="1"/>
</dbReference>
<dbReference type="InterPro" id="IPR010099">
    <property type="entry name" value="SDR39U1"/>
</dbReference>
<dbReference type="NCBIfam" id="TIGR01777">
    <property type="entry name" value="yfcH"/>
    <property type="match status" value="1"/>
</dbReference>
<dbReference type="PANTHER" id="PTHR11092">
    <property type="entry name" value="SUGAR NUCLEOTIDE EPIMERASE RELATED"/>
    <property type="match status" value="1"/>
</dbReference>
<gene>
    <name evidence="4" type="ORF">D1832_06475</name>
</gene>